<keyword evidence="2" id="KW-1185">Reference proteome</keyword>
<dbReference type="Proteomes" id="UP000198862">
    <property type="component" value="Unassembled WGS sequence"/>
</dbReference>
<reference evidence="1 2" key="1">
    <citation type="submission" date="2016-10" db="EMBL/GenBank/DDBJ databases">
        <authorList>
            <person name="de Groot N.N."/>
        </authorList>
    </citation>
    <scope>NUCLEOTIDE SEQUENCE [LARGE SCALE GENOMIC DNA]</scope>
    <source>
        <strain evidence="1 2">DSM 6059</strain>
    </source>
</reference>
<dbReference type="AlphaFoldDB" id="A0A1I1J9T8"/>
<evidence type="ECO:0000313" key="2">
    <source>
        <dbReference type="Proteomes" id="UP000198862"/>
    </source>
</evidence>
<proteinExistence type="predicted"/>
<organism evidence="1 2">
    <name type="scientific">Pseudoalteromonas denitrificans DSM 6059</name>
    <dbReference type="NCBI Taxonomy" id="1123010"/>
    <lineage>
        <taxon>Bacteria</taxon>
        <taxon>Pseudomonadati</taxon>
        <taxon>Pseudomonadota</taxon>
        <taxon>Gammaproteobacteria</taxon>
        <taxon>Alteromonadales</taxon>
        <taxon>Pseudoalteromonadaceae</taxon>
        <taxon>Pseudoalteromonas</taxon>
    </lineage>
</organism>
<accession>A0A1I1J9T8</accession>
<dbReference type="EMBL" id="FOLO01000009">
    <property type="protein sequence ID" value="SFC45347.1"/>
    <property type="molecule type" value="Genomic_DNA"/>
</dbReference>
<gene>
    <name evidence="1" type="ORF">SAMN02745724_01710</name>
</gene>
<dbReference type="RefSeq" id="WP_091982748.1">
    <property type="nucleotide sequence ID" value="NZ_FOLO01000009.1"/>
</dbReference>
<dbReference type="OrthoDB" id="9954514at2"/>
<name>A0A1I1J9T8_9GAMM</name>
<evidence type="ECO:0008006" key="3">
    <source>
        <dbReference type="Google" id="ProtNLM"/>
    </source>
</evidence>
<evidence type="ECO:0000313" key="1">
    <source>
        <dbReference type="EMBL" id="SFC45347.1"/>
    </source>
</evidence>
<protein>
    <recommendedName>
        <fullName evidence="3">Motility protein</fullName>
    </recommendedName>
</protein>
<sequence length="71" mass="7237">MDVSTGRLASVNNSEGAQLYSASLSKSQQKLEGQAALALIQATASTSQIVSSQPSASSVTATLGQNINIRV</sequence>